<dbReference type="Proteomes" id="UP000789396">
    <property type="component" value="Unassembled WGS sequence"/>
</dbReference>
<evidence type="ECO:0000313" key="1">
    <source>
        <dbReference type="EMBL" id="CAG8785548.1"/>
    </source>
</evidence>
<proteinExistence type="predicted"/>
<reference evidence="1" key="1">
    <citation type="submission" date="2021-06" db="EMBL/GenBank/DDBJ databases">
        <authorList>
            <person name="Kallberg Y."/>
            <person name="Tangrot J."/>
            <person name="Rosling A."/>
        </authorList>
    </citation>
    <scope>NUCLEOTIDE SEQUENCE</scope>
    <source>
        <strain evidence="1">IN212</strain>
    </source>
</reference>
<dbReference type="Gene3D" id="3.40.50.300">
    <property type="entry name" value="P-loop containing nucleotide triphosphate hydrolases"/>
    <property type="match status" value="1"/>
</dbReference>
<feature type="non-terminal residue" evidence="1">
    <location>
        <position position="197"/>
    </location>
</feature>
<name>A0A9N9JKS4_9GLOM</name>
<gene>
    <name evidence="1" type="ORF">RFULGI_LOCUS16215</name>
</gene>
<evidence type="ECO:0000313" key="2">
    <source>
        <dbReference type="Proteomes" id="UP000789396"/>
    </source>
</evidence>
<dbReference type="AlphaFoldDB" id="A0A9N9JKS4"/>
<organism evidence="1 2">
    <name type="scientific">Racocetra fulgida</name>
    <dbReference type="NCBI Taxonomy" id="60492"/>
    <lineage>
        <taxon>Eukaryota</taxon>
        <taxon>Fungi</taxon>
        <taxon>Fungi incertae sedis</taxon>
        <taxon>Mucoromycota</taxon>
        <taxon>Glomeromycotina</taxon>
        <taxon>Glomeromycetes</taxon>
        <taxon>Diversisporales</taxon>
        <taxon>Gigasporaceae</taxon>
        <taxon>Racocetra</taxon>
    </lineage>
</organism>
<dbReference type="InterPro" id="IPR027417">
    <property type="entry name" value="P-loop_NTPase"/>
</dbReference>
<accession>A0A9N9JKS4</accession>
<keyword evidence="2" id="KW-1185">Reference proteome</keyword>
<dbReference type="OrthoDB" id="2440774at2759"/>
<protein>
    <submittedName>
        <fullName evidence="1">15108_t:CDS:1</fullName>
    </submittedName>
</protein>
<comment type="caution">
    <text evidence="1">The sequence shown here is derived from an EMBL/GenBank/DDBJ whole genome shotgun (WGS) entry which is preliminary data.</text>
</comment>
<sequence length="197" mass="23250">MRYFNGCVYAASLRKENEDIITSTDQELCKLQSFSKQDLKNIEKMAKDRNSQKLHKREQIESRNKKRTIEYETKRNDLQLFNLSQELIPYGKKAQKSMIREEFWPTFAKFIKDFDTKTKCFDQIPDKNYLTKLENNLSFNLDQTLNYILYNIFGFETFRIGQKEAVISFIQKNNTLVLMPTGANKTFCYIAAALISK</sequence>
<dbReference type="SUPFAM" id="SSF52540">
    <property type="entry name" value="P-loop containing nucleoside triphosphate hydrolases"/>
    <property type="match status" value="1"/>
</dbReference>
<dbReference type="EMBL" id="CAJVPZ010056323">
    <property type="protein sequence ID" value="CAG8785548.1"/>
    <property type="molecule type" value="Genomic_DNA"/>
</dbReference>